<dbReference type="Proteomes" id="UP000501849">
    <property type="component" value="Plasmid unnamed1"/>
</dbReference>
<reference evidence="2 3" key="1">
    <citation type="submission" date="2019-04" db="EMBL/GenBank/DDBJ databases">
        <title>Draft, Whole-Genome Sequence of the Anthracene-degrading Mycobacterium frederiksbergense LB501T, Isolated from a Polycyclic Aromatic Hydrocarbon (PAH)-Contaminated Soil.</title>
        <authorList>
            <person name="Augelletti F."/>
        </authorList>
    </citation>
    <scope>NUCLEOTIDE SEQUENCE [LARGE SCALE GENOMIC DNA]</scope>
    <source>
        <strain evidence="2 3">LB 501T</strain>
        <plasmid evidence="2 3">unnamed1</plasmid>
    </source>
</reference>
<sequence>MTVYVDNARIPARVGRHATTWSHLFADTQDELHAFAARLGLRRSWFQDPVKVGKPFKARPGSRAAENWHYDVTESKRAAAVSLGAVEVSWRDAVAIINARYAAGLVAEVEVEQQA</sequence>
<dbReference type="KEGG" id="mfre:EXE63_00710"/>
<protein>
    <submittedName>
        <fullName evidence="2">DUF4031 domain-containing protein</fullName>
    </submittedName>
</protein>
<dbReference type="InterPro" id="IPR025109">
    <property type="entry name" value="DUF4031"/>
</dbReference>
<proteinExistence type="predicted"/>
<dbReference type="RefSeq" id="WP_168140385.1">
    <property type="nucleotide sequence ID" value="NZ_CP038797.1"/>
</dbReference>
<evidence type="ECO:0000259" key="1">
    <source>
        <dbReference type="Pfam" id="PF13223"/>
    </source>
</evidence>
<keyword evidence="3" id="KW-1185">Reference proteome</keyword>
<geneLocation type="plasmid" evidence="2 3">
    <name>unnamed1</name>
</geneLocation>
<dbReference type="AlphaFoldDB" id="A0A6H0RYN9"/>
<name>A0A6H0RYN9_9MYCO</name>
<accession>A0A6H0RYN9</accession>
<organism evidence="2 3">
    <name type="scientific">Mycolicibacterium frederiksbergense</name>
    <dbReference type="NCBI Taxonomy" id="117567"/>
    <lineage>
        <taxon>Bacteria</taxon>
        <taxon>Bacillati</taxon>
        <taxon>Actinomycetota</taxon>
        <taxon>Actinomycetes</taxon>
        <taxon>Mycobacteriales</taxon>
        <taxon>Mycobacteriaceae</taxon>
        <taxon>Mycolicibacterium</taxon>
    </lineage>
</organism>
<dbReference type="EMBL" id="CP038797">
    <property type="protein sequence ID" value="QIV79601.1"/>
    <property type="molecule type" value="Genomic_DNA"/>
</dbReference>
<evidence type="ECO:0000313" key="3">
    <source>
        <dbReference type="Proteomes" id="UP000501849"/>
    </source>
</evidence>
<evidence type="ECO:0000313" key="2">
    <source>
        <dbReference type="EMBL" id="QIV79601.1"/>
    </source>
</evidence>
<dbReference type="Pfam" id="PF13223">
    <property type="entry name" value="DUF4031"/>
    <property type="match status" value="1"/>
</dbReference>
<feature type="domain" description="DUF4031" evidence="1">
    <location>
        <begin position="3"/>
        <end position="99"/>
    </location>
</feature>
<keyword evidence="2" id="KW-0614">Plasmid</keyword>
<gene>
    <name evidence="2" type="ORF">EXE63_00710</name>
</gene>